<evidence type="ECO:0000313" key="1">
    <source>
        <dbReference type="EMBL" id="WML91242.1"/>
    </source>
</evidence>
<dbReference type="EMBL" id="CP133218">
    <property type="protein sequence ID" value="WML91242.1"/>
    <property type="molecule type" value="Genomic_DNA"/>
</dbReference>
<evidence type="ECO:0000313" key="2">
    <source>
        <dbReference type="Proteomes" id="UP001236657"/>
    </source>
</evidence>
<dbReference type="Proteomes" id="UP001236657">
    <property type="component" value="Chromosome"/>
</dbReference>
<proteinExistence type="predicted"/>
<reference evidence="1 2" key="1">
    <citation type="submission" date="2023-08" db="EMBL/GenBank/DDBJ databases">
        <title>New molecular markers tilS and rpoB for phylogenetic and monitoring studies of the genus Thiothrix biodiversity.</title>
        <authorList>
            <person name="Ravin N.V."/>
            <person name="Smolyakov D."/>
            <person name="Markov N.D."/>
            <person name="Beletsky A.V."/>
            <person name="Mardanov A.V."/>
            <person name="Rudenko T.S."/>
            <person name="Grabovich M.Y."/>
        </authorList>
    </citation>
    <scope>NUCLEOTIDE SEQUENCE [LARGE SCALE GENOMIC DNA]</scope>
    <source>
        <strain evidence="1 2">MK1</strain>
    </source>
</reference>
<protein>
    <submittedName>
        <fullName evidence="1">Uncharacterized protein</fullName>
    </submittedName>
</protein>
<keyword evidence="2" id="KW-1185">Reference proteome</keyword>
<organism evidence="1 2">
    <name type="scientific">Thiothrix lacustris</name>
    <dbReference type="NCBI Taxonomy" id="525917"/>
    <lineage>
        <taxon>Bacteria</taxon>
        <taxon>Pseudomonadati</taxon>
        <taxon>Pseudomonadota</taxon>
        <taxon>Gammaproteobacteria</taxon>
        <taxon>Thiotrichales</taxon>
        <taxon>Thiotrichaceae</taxon>
        <taxon>Thiothrix</taxon>
    </lineage>
</organism>
<gene>
    <name evidence="1" type="ORF">RCF98_02545</name>
</gene>
<sequence>MPQLTINLSNEEFELLTTKSASRDLERIAKIALDNHFQTHRYTDINTPPLDLSKRGKAIAGLEAARIDLNKPVAPDRYERRFDNNRLRFENDEDFEAAMRAFRWRLDLYEAEKATFARKRSEGEINAFGGVSCVL</sequence>
<accession>A0ABY9MRL1</accession>
<dbReference type="RefSeq" id="WP_308895971.1">
    <property type="nucleotide sequence ID" value="NZ_CP133218.1"/>
</dbReference>
<name>A0ABY9MRL1_9GAMM</name>